<dbReference type="InterPro" id="IPR002078">
    <property type="entry name" value="Sigma_54_int"/>
</dbReference>
<protein>
    <submittedName>
        <fullName evidence="9">Sigma-54-dependent Fis family transcriptional regulator</fullName>
    </submittedName>
</protein>
<feature type="domain" description="Sigma-54 factor interaction" evidence="7">
    <location>
        <begin position="165"/>
        <end position="390"/>
    </location>
</feature>
<dbReference type="GO" id="GO:0000160">
    <property type="term" value="P:phosphorelay signal transduction system"/>
    <property type="evidence" value="ECO:0007669"/>
    <property type="project" value="InterPro"/>
</dbReference>
<evidence type="ECO:0000256" key="4">
    <source>
        <dbReference type="ARBA" id="ARBA00023163"/>
    </source>
</evidence>
<keyword evidence="1" id="KW-0547">Nucleotide-binding</keyword>
<evidence type="ECO:0000256" key="1">
    <source>
        <dbReference type="ARBA" id="ARBA00022741"/>
    </source>
</evidence>
<dbReference type="SUPFAM" id="SSF52172">
    <property type="entry name" value="CheY-like"/>
    <property type="match status" value="1"/>
</dbReference>
<dbReference type="SUPFAM" id="SSF52540">
    <property type="entry name" value="P-loop containing nucleoside triphosphate hydrolases"/>
    <property type="match status" value="1"/>
</dbReference>
<dbReference type="PANTHER" id="PTHR32071:SF57">
    <property type="entry name" value="C4-DICARBOXYLATE TRANSPORT TRANSCRIPTIONAL REGULATORY PROTEIN DCTD"/>
    <property type="match status" value="1"/>
</dbReference>
<keyword evidence="3" id="KW-0805">Transcription regulation</keyword>
<dbReference type="Gene3D" id="1.10.10.60">
    <property type="entry name" value="Homeodomain-like"/>
    <property type="match status" value="1"/>
</dbReference>
<keyword evidence="10" id="KW-1185">Reference proteome</keyword>
<dbReference type="InterPro" id="IPR001789">
    <property type="entry name" value="Sig_transdc_resp-reg_receiver"/>
</dbReference>
<dbReference type="PROSITE" id="PS50110">
    <property type="entry name" value="RESPONSE_REGULATORY"/>
    <property type="match status" value="1"/>
</dbReference>
<dbReference type="SUPFAM" id="SSF46689">
    <property type="entry name" value="Homeodomain-like"/>
    <property type="match status" value="1"/>
</dbReference>
<evidence type="ECO:0000259" key="8">
    <source>
        <dbReference type="PROSITE" id="PS50110"/>
    </source>
</evidence>
<evidence type="ECO:0000259" key="7">
    <source>
        <dbReference type="PROSITE" id="PS50045"/>
    </source>
</evidence>
<dbReference type="Gene3D" id="3.40.50.2300">
    <property type="match status" value="1"/>
</dbReference>
<dbReference type="PROSITE" id="PS00688">
    <property type="entry name" value="SIGMA54_INTERACT_3"/>
    <property type="match status" value="1"/>
</dbReference>
<dbReference type="PANTHER" id="PTHR32071">
    <property type="entry name" value="TRANSCRIPTIONAL REGULATORY PROTEIN"/>
    <property type="match status" value="1"/>
</dbReference>
<dbReference type="InterPro" id="IPR003593">
    <property type="entry name" value="AAA+_ATPase"/>
</dbReference>
<sequence>MFAPNRNRSLTMSTPKARILLISDDDLLYQPIQALLNKLPRCQLLSVGPSGKAIESVVDQNVDLVIFHAEGKYGHGEVCRTLKQIADLGLSLPTLVISEQHEPLESLQALRAGAADCLSRPLDLNRLRFLIDTLTLRCRFQRPPVLEVAAESDELSSHNLFGCSNPLTAAATDRLRKIAAHDITVLLTGETGVGKTRMARIIHEMSGRERDPFLTVNCAALPEHLLESELFGHRRGAFTGADADREGKFAAAKSGTLLLDEVDSLPLASQAKLLRVVDERVFEPVGSNKSLRCKARLIVATNRNLTAEVEAGRFRSDLYFRFNAASFQLPSLRERPAAIASIAEHFVEEFSRRAGMTPPHISAEAMLLMQTYRWPGNVRELRNAMERAVALCVDEVIYTEDLPENIPADVASMLADQPDAPEGDIPPATKDSTDRHQRSSEEFETTDSGIARLNPTLNELGIARIKGEMKCVVETLHRCNNNRSLAARELGISRAALYKKLHRFGLLNQD</sequence>
<feature type="region of interest" description="Disordered" evidence="6">
    <location>
        <begin position="416"/>
        <end position="450"/>
    </location>
</feature>
<dbReference type="GO" id="GO:0043565">
    <property type="term" value="F:sequence-specific DNA binding"/>
    <property type="evidence" value="ECO:0007669"/>
    <property type="project" value="InterPro"/>
</dbReference>
<dbReference type="InterPro" id="IPR002197">
    <property type="entry name" value="HTH_Fis"/>
</dbReference>
<name>A0A5M6D379_9BACT</name>
<dbReference type="FunFam" id="3.40.50.300:FF:000006">
    <property type="entry name" value="DNA-binding transcriptional regulator NtrC"/>
    <property type="match status" value="1"/>
</dbReference>
<dbReference type="Gene3D" id="3.40.50.300">
    <property type="entry name" value="P-loop containing nucleotide triphosphate hydrolases"/>
    <property type="match status" value="1"/>
</dbReference>
<keyword evidence="4" id="KW-0804">Transcription</keyword>
<feature type="domain" description="Response regulatory" evidence="8">
    <location>
        <begin position="18"/>
        <end position="135"/>
    </location>
</feature>
<proteinExistence type="predicted"/>
<dbReference type="Pfam" id="PF00158">
    <property type="entry name" value="Sigma54_activat"/>
    <property type="match status" value="1"/>
</dbReference>
<evidence type="ECO:0000313" key="9">
    <source>
        <dbReference type="EMBL" id="KAA5541346.1"/>
    </source>
</evidence>
<evidence type="ECO:0000256" key="5">
    <source>
        <dbReference type="PROSITE-ProRule" id="PRU00169"/>
    </source>
</evidence>
<dbReference type="EMBL" id="VWOX01000010">
    <property type="protein sequence ID" value="KAA5541346.1"/>
    <property type="molecule type" value="Genomic_DNA"/>
</dbReference>
<dbReference type="InterPro" id="IPR009057">
    <property type="entry name" value="Homeodomain-like_sf"/>
</dbReference>
<evidence type="ECO:0000256" key="3">
    <source>
        <dbReference type="ARBA" id="ARBA00023015"/>
    </source>
</evidence>
<gene>
    <name evidence="9" type="ORF">FYK55_17375</name>
</gene>
<feature type="compositionally biased region" description="Basic and acidic residues" evidence="6">
    <location>
        <begin position="431"/>
        <end position="441"/>
    </location>
</feature>
<keyword evidence="2" id="KW-0067">ATP-binding</keyword>
<comment type="caution">
    <text evidence="5">Lacks conserved residue(s) required for the propagation of feature annotation.</text>
</comment>
<dbReference type="AlphaFoldDB" id="A0A5M6D379"/>
<dbReference type="InterPro" id="IPR025662">
    <property type="entry name" value="Sigma_54_int_dom_ATP-bd_1"/>
</dbReference>
<evidence type="ECO:0000313" key="10">
    <source>
        <dbReference type="Proteomes" id="UP000324479"/>
    </source>
</evidence>
<dbReference type="InterPro" id="IPR025944">
    <property type="entry name" value="Sigma_54_int_dom_CS"/>
</dbReference>
<dbReference type="CDD" id="cd00009">
    <property type="entry name" value="AAA"/>
    <property type="match status" value="1"/>
</dbReference>
<comment type="caution">
    <text evidence="9">The sequence shown here is derived from an EMBL/GenBank/DDBJ whole genome shotgun (WGS) entry which is preliminary data.</text>
</comment>
<evidence type="ECO:0000256" key="6">
    <source>
        <dbReference type="SAM" id="MobiDB-lite"/>
    </source>
</evidence>
<dbReference type="SMART" id="SM00382">
    <property type="entry name" value="AAA"/>
    <property type="match status" value="1"/>
</dbReference>
<dbReference type="Pfam" id="PF02954">
    <property type="entry name" value="HTH_8"/>
    <property type="match status" value="1"/>
</dbReference>
<accession>A0A5M6D379</accession>
<dbReference type="PROSITE" id="PS50045">
    <property type="entry name" value="SIGMA54_INTERACT_4"/>
    <property type="match status" value="1"/>
</dbReference>
<dbReference type="InterPro" id="IPR058031">
    <property type="entry name" value="AAA_lid_NorR"/>
</dbReference>
<dbReference type="Proteomes" id="UP000324479">
    <property type="component" value="Unassembled WGS sequence"/>
</dbReference>
<dbReference type="GO" id="GO:0005524">
    <property type="term" value="F:ATP binding"/>
    <property type="evidence" value="ECO:0007669"/>
    <property type="project" value="UniProtKB-KW"/>
</dbReference>
<dbReference type="PRINTS" id="PR01590">
    <property type="entry name" value="HTHFIS"/>
</dbReference>
<dbReference type="GO" id="GO:0006355">
    <property type="term" value="P:regulation of DNA-templated transcription"/>
    <property type="evidence" value="ECO:0007669"/>
    <property type="project" value="InterPro"/>
</dbReference>
<dbReference type="PROSITE" id="PS00675">
    <property type="entry name" value="SIGMA54_INTERACT_1"/>
    <property type="match status" value="1"/>
</dbReference>
<dbReference type="InterPro" id="IPR027417">
    <property type="entry name" value="P-loop_NTPase"/>
</dbReference>
<dbReference type="Gene3D" id="1.10.8.60">
    <property type="match status" value="1"/>
</dbReference>
<dbReference type="Pfam" id="PF25601">
    <property type="entry name" value="AAA_lid_14"/>
    <property type="match status" value="1"/>
</dbReference>
<organism evidence="9 10">
    <name type="scientific">Roseiconus nitratireducens</name>
    <dbReference type="NCBI Taxonomy" id="2605748"/>
    <lineage>
        <taxon>Bacteria</taxon>
        <taxon>Pseudomonadati</taxon>
        <taxon>Planctomycetota</taxon>
        <taxon>Planctomycetia</taxon>
        <taxon>Pirellulales</taxon>
        <taxon>Pirellulaceae</taxon>
        <taxon>Roseiconus</taxon>
    </lineage>
</organism>
<evidence type="ECO:0000256" key="2">
    <source>
        <dbReference type="ARBA" id="ARBA00022840"/>
    </source>
</evidence>
<reference evidence="9 10" key="1">
    <citation type="submission" date="2019-08" db="EMBL/GenBank/DDBJ databases">
        <authorList>
            <person name="Dhanesh K."/>
            <person name="Kumar G."/>
            <person name="Sasikala C."/>
            <person name="Venkata Ramana C."/>
        </authorList>
    </citation>
    <scope>NUCLEOTIDE SEQUENCE [LARGE SCALE GENOMIC DNA]</scope>
    <source>
        <strain evidence="9 10">JC645</strain>
    </source>
</reference>
<dbReference type="InterPro" id="IPR011006">
    <property type="entry name" value="CheY-like_superfamily"/>
</dbReference>